<evidence type="ECO:0008006" key="4">
    <source>
        <dbReference type="Google" id="ProtNLM"/>
    </source>
</evidence>
<dbReference type="Gene3D" id="2.40.128.140">
    <property type="entry name" value="Outer membrane protein"/>
    <property type="match status" value="1"/>
</dbReference>
<dbReference type="Proteomes" id="UP000289821">
    <property type="component" value="Unassembled WGS sequence"/>
</dbReference>
<feature type="signal peptide" evidence="1">
    <location>
        <begin position="1"/>
        <end position="23"/>
    </location>
</feature>
<dbReference type="Pfam" id="PF09982">
    <property type="entry name" value="LpxR"/>
    <property type="match status" value="1"/>
</dbReference>
<dbReference type="AlphaFoldDB" id="A0A4Q0NW49"/>
<protein>
    <recommendedName>
        <fullName evidence="4">Lipid A deacylase LpxR family protein</fullName>
    </recommendedName>
</protein>
<dbReference type="InterPro" id="IPR037107">
    <property type="entry name" value="Put_OMP_sf"/>
</dbReference>
<accession>A0A4Q0NW49</accession>
<evidence type="ECO:0000313" key="3">
    <source>
        <dbReference type="Proteomes" id="UP000289821"/>
    </source>
</evidence>
<name>A0A4Q0NW49_9FLAO</name>
<reference evidence="2 3" key="1">
    <citation type="submission" date="2018-07" db="EMBL/GenBank/DDBJ databases">
        <title>Leeuwenhoekiella genomics.</title>
        <authorList>
            <person name="Tahon G."/>
            <person name="Willems A."/>
        </authorList>
    </citation>
    <scope>NUCLEOTIDE SEQUENCE [LARGE SCALE GENOMIC DNA]</scope>
    <source>
        <strain evidence="2 3">R-50232</strain>
    </source>
</reference>
<keyword evidence="3" id="KW-1185">Reference proteome</keyword>
<evidence type="ECO:0000256" key="1">
    <source>
        <dbReference type="SAM" id="SignalP"/>
    </source>
</evidence>
<dbReference type="RefSeq" id="WP_128760917.1">
    <property type="nucleotide sequence ID" value="NZ_QOVI01000003.1"/>
</dbReference>
<organism evidence="2 3">
    <name type="scientific">Leeuwenhoekiella aestuarii</name>
    <dbReference type="NCBI Taxonomy" id="2249426"/>
    <lineage>
        <taxon>Bacteria</taxon>
        <taxon>Pseudomonadati</taxon>
        <taxon>Bacteroidota</taxon>
        <taxon>Flavobacteriia</taxon>
        <taxon>Flavobacteriales</taxon>
        <taxon>Flavobacteriaceae</taxon>
        <taxon>Leeuwenhoekiella</taxon>
    </lineage>
</organism>
<comment type="caution">
    <text evidence="2">The sequence shown here is derived from an EMBL/GenBank/DDBJ whole genome shotgun (WGS) entry which is preliminary data.</text>
</comment>
<gene>
    <name evidence="2" type="ORF">DSM04_103215</name>
</gene>
<sequence length="317" mass="36584">MKKQAGLVFLLLSFCFSKLQAQAEPVYRYEVLVGHDNDFTIFGTRTDWHYTYGIHLGMGWRPNSENFISKLFPEKKAFSHHIGAHIQAFTPDYARTYQIVKTRQPYAGWGYFDFVTNYGFTRSYLQLKIDLGILGPAVQAGEIQNFIHEYFSKDIFVDQWEQQIPNQFGFNLRANYAQDIFTENWLNIYGITRVSAGNIFTFIEPGVYFRFGKFETISKSVARQQSLLGNGNTEIFIEAGFNMNFSVFNATIENANAYGEKVVPRDLVDHSILNGHVGLFFAKKRFTMGLKWNYTEGEIEDNKPHRFAVLAGTYKFN</sequence>
<dbReference type="InterPro" id="IPR018707">
    <property type="entry name" value="LpxR"/>
</dbReference>
<feature type="chain" id="PRO_5020325169" description="Lipid A deacylase LpxR family protein" evidence="1">
    <location>
        <begin position="24"/>
        <end position="317"/>
    </location>
</feature>
<proteinExistence type="predicted"/>
<dbReference type="EMBL" id="QOVI01000003">
    <property type="protein sequence ID" value="RXG15327.1"/>
    <property type="molecule type" value="Genomic_DNA"/>
</dbReference>
<keyword evidence="1" id="KW-0732">Signal</keyword>
<dbReference type="OrthoDB" id="622552at2"/>
<evidence type="ECO:0000313" key="2">
    <source>
        <dbReference type="EMBL" id="RXG15327.1"/>
    </source>
</evidence>